<dbReference type="AlphaFoldDB" id="F3FF71"/>
<dbReference type="PANTHER" id="PTHR43750">
    <property type="entry name" value="UDP-GLUCOSE 6-DEHYDROGENASE TUAD"/>
    <property type="match status" value="1"/>
</dbReference>
<feature type="domain" description="UDP-glucose/GDP-mannose dehydrogenase N-terminal" evidence="2">
    <location>
        <begin position="1"/>
        <end position="107"/>
    </location>
</feature>
<dbReference type="Proteomes" id="UP000004471">
    <property type="component" value="Unassembled WGS sequence"/>
</dbReference>
<dbReference type="GO" id="GO:0016616">
    <property type="term" value="F:oxidoreductase activity, acting on the CH-OH group of donors, NAD or NADP as acceptor"/>
    <property type="evidence" value="ECO:0007669"/>
    <property type="project" value="InterPro"/>
</dbReference>
<name>F3FF71_PSESX</name>
<evidence type="ECO:0000313" key="3">
    <source>
        <dbReference type="EMBL" id="EGH28857.1"/>
    </source>
</evidence>
<feature type="non-terminal residue" evidence="3">
    <location>
        <position position="108"/>
    </location>
</feature>
<dbReference type="InterPro" id="IPR036291">
    <property type="entry name" value="NAD(P)-bd_dom_sf"/>
</dbReference>
<organism evidence="3 4">
    <name type="scientific">Pseudomonas syringae pv. japonica str. M301072</name>
    <dbReference type="NCBI Taxonomy" id="629262"/>
    <lineage>
        <taxon>Bacteria</taxon>
        <taxon>Pseudomonadati</taxon>
        <taxon>Pseudomonadota</taxon>
        <taxon>Gammaproteobacteria</taxon>
        <taxon>Pseudomonadales</taxon>
        <taxon>Pseudomonadaceae</taxon>
        <taxon>Pseudomonas</taxon>
        <taxon>Pseudomonas syringae</taxon>
    </lineage>
</organism>
<comment type="caution">
    <text evidence="3">The sequence shown here is derived from an EMBL/GenBank/DDBJ whole genome shotgun (WGS) entry which is preliminary data.</text>
</comment>
<sequence length="108" mass="11662">MKISVFGSGYVGLVQATVLAEVGHDVVCMDIDQTKIDQLRQGQVHIYEPGLANLVRENLDQQRLCFTTDEQLAVEHAEVLFIAVGTPSRADGSADLSGFFAVGEAIAR</sequence>
<dbReference type="InterPro" id="IPR001732">
    <property type="entry name" value="UDP-Glc/GDP-Man_DH_N"/>
</dbReference>
<dbReference type="HOGENOM" id="CLU_154333_0_0_6"/>
<dbReference type="PANTHER" id="PTHR43750:SF3">
    <property type="entry name" value="UDP-GLUCOSE 6-DEHYDROGENASE TUAD"/>
    <property type="match status" value="1"/>
</dbReference>
<accession>F3FF71</accession>
<dbReference type="Gene3D" id="3.40.50.720">
    <property type="entry name" value="NAD(P)-binding Rossmann-like Domain"/>
    <property type="match status" value="1"/>
</dbReference>
<dbReference type="SUPFAM" id="SSF51735">
    <property type="entry name" value="NAD(P)-binding Rossmann-fold domains"/>
    <property type="match status" value="1"/>
</dbReference>
<dbReference type="EMBL" id="AEAH01000342">
    <property type="protein sequence ID" value="EGH28857.1"/>
    <property type="molecule type" value="Genomic_DNA"/>
</dbReference>
<gene>
    <name evidence="3" type="ORF">PSYJA_07738</name>
</gene>
<evidence type="ECO:0000259" key="2">
    <source>
        <dbReference type="Pfam" id="PF03721"/>
    </source>
</evidence>
<protein>
    <recommendedName>
        <fullName evidence="1">UDP-glucose 6-dehydrogenase</fullName>
    </recommendedName>
</protein>
<evidence type="ECO:0000256" key="1">
    <source>
        <dbReference type="ARBA" id="ARBA00015132"/>
    </source>
</evidence>
<dbReference type="GO" id="GO:0051287">
    <property type="term" value="F:NAD binding"/>
    <property type="evidence" value="ECO:0007669"/>
    <property type="project" value="InterPro"/>
</dbReference>
<evidence type="ECO:0000313" key="4">
    <source>
        <dbReference type="Proteomes" id="UP000004471"/>
    </source>
</evidence>
<dbReference type="Pfam" id="PF03721">
    <property type="entry name" value="UDPG_MGDP_dh_N"/>
    <property type="match status" value="1"/>
</dbReference>
<reference evidence="3 4" key="1">
    <citation type="journal article" date="2011" name="PLoS Pathog.">
        <title>Dynamic evolution of pathogenicity revealed by sequencing and comparative genomics of 19 Pseudomonas syringae isolates.</title>
        <authorList>
            <person name="Baltrus D.A."/>
            <person name="Nishimura M.T."/>
            <person name="Romanchuk A."/>
            <person name="Chang J.H."/>
            <person name="Mukhtar M.S."/>
            <person name="Cherkis K."/>
            <person name="Roach J."/>
            <person name="Grant S.R."/>
            <person name="Jones C.D."/>
            <person name="Dangl J.L."/>
        </authorList>
    </citation>
    <scope>NUCLEOTIDE SEQUENCE [LARGE SCALE GENOMIC DNA]</scope>
    <source>
        <strain evidence="4">M301072PT</strain>
    </source>
</reference>
<proteinExistence type="predicted"/>